<dbReference type="InterPro" id="IPR036397">
    <property type="entry name" value="RNaseH_sf"/>
</dbReference>
<dbReference type="EMBL" id="AVOT02051228">
    <property type="protein sequence ID" value="MBW0546242.1"/>
    <property type="molecule type" value="Genomic_DNA"/>
</dbReference>
<sequence>MKDVIEYCHSCDRCQEANKATGKRSGLMIHIQEPITPWEVAHMDWVTALPAGGDKSHNAFLVIVDRYSTTPIFLPCHEDDTSMDKALLISNRLVSHTSLLKNIISNRDPKFKLPYGQIDISCWVKNYHSKWLTIHKQMH</sequence>
<name>A0A9Q3FYZ8_9BASI</name>
<dbReference type="Proteomes" id="UP000765509">
    <property type="component" value="Unassembled WGS sequence"/>
</dbReference>
<evidence type="ECO:0000313" key="1">
    <source>
        <dbReference type="EMBL" id="MBW0546242.1"/>
    </source>
</evidence>
<dbReference type="InterPro" id="IPR012337">
    <property type="entry name" value="RNaseH-like_sf"/>
</dbReference>
<dbReference type="Gene3D" id="3.30.420.10">
    <property type="entry name" value="Ribonuclease H-like superfamily/Ribonuclease H"/>
    <property type="match status" value="1"/>
</dbReference>
<dbReference type="PANTHER" id="PTHR37984">
    <property type="entry name" value="PROTEIN CBG26694"/>
    <property type="match status" value="1"/>
</dbReference>
<reference evidence="1" key="1">
    <citation type="submission" date="2021-03" db="EMBL/GenBank/DDBJ databases">
        <title>Draft genome sequence of rust myrtle Austropuccinia psidii MF-1, a brazilian biotype.</title>
        <authorList>
            <person name="Quecine M.C."/>
            <person name="Pachon D.M.R."/>
            <person name="Bonatelli M.L."/>
            <person name="Correr F.H."/>
            <person name="Franceschini L.M."/>
            <person name="Leite T.F."/>
            <person name="Margarido G.R.A."/>
            <person name="Almeida C.A."/>
            <person name="Ferrarezi J.A."/>
            <person name="Labate C.A."/>
        </authorList>
    </citation>
    <scope>NUCLEOTIDE SEQUENCE</scope>
    <source>
        <strain evidence="1">MF-1</strain>
    </source>
</reference>
<organism evidence="1 2">
    <name type="scientific">Austropuccinia psidii MF-1</name>
    <dbReference type="NCBI Taxonomy" id="1389203"/>
    <lineage>
        <taxon>Eukaryota</taxon>
        <taxon>Fungi</taxon>
        <taxon>Dikarya</taxon>
        <taxon>Basidiomycota</taxon>
        <taxon>Pucciniomycotina</taxon>
        <taxon>Pucciniomycetes</taxon>
        <taxon>Pucciniales</taxon>
        <taxon>Sphaerophragmiaceae</taxon>
        <taxon>Austropuccinia</taxon>
    </lineage>
</organism>
<dbReference type="GO" id="GO:0003676">
    <property type="term" value="F:nucleic acid binding"/>
    <property type="evidence" value="ECO:0007669"/>
    <property type="project" value="InterPro"/>
</dbReference>
<evidence type="ECO:0008006" key="3">
    <source>
        <dbReference type="Google" id="ProtNLM"/>
    </source>
</evidence>
<dbReference type="OrthoDB" id="2273864at2759"/>
<gene>
    <name evidence="1" type="ORF">O181_085957</name>
</gene>
<dbReference type="PANTHER" id="PTHR37984:SF5">
    <property type="entry name" value="PROTEIN NYNRIN-LIKE"/>
    <property type="match status" value="1"/>
</dbReference>
<dbReference type="InterPro" id="IPR050951">
    <property type="entry name" value="Retrovirus_Pol_polyprotein"/>
</dbReference>
<proteinExistence type="predicted"/>
<dbReference type="SUPFAM" id="SSF53098">
    <property type="entry name" value="Ribonuclease H-like"/>
    <property type="match status" value="1"/>
</dbReference>
<comment type="caution">
    <text evidence="1">The sequence shown here is derived from an EMBL/GenBank/DDBJ whole genome shotgun (WGS) entry which is preliminary data.</text>
</comment>
<keyword evidence="2" id="KW-1185">Reference proteome</keyword>
<protein>
    <recommendedName>
        <fullName evidence="3">Integrase catalytic domain-containing protein</fullName>
    </recommendedName>
</protein>
<accession>A0A9Q3FYZ8</accession>
<dbReference type="AlphaFoldDB" id="A0A9Q3FYZ8"/>
<evidence type="ECO:0000313" key="2">
    <source>
        <dbReference type="Proteomes" id="UP000765509"/>
    </source>
</evidence>